<evidence type="ECO:0000256" key="6">
    <source>
        <dbReference type="RuleBase" id="RU364015"/>
    </source>
</evidence>
<name>A0A6A5H8Q7_CAERE</name>
<dbReference type="GO" id="GO:0005200">
    <property type="term" value="F:structural constituent of cytoskeleton"/>
    <property type="evidence" value="ECO:0007669"/>
    <property type="project" value="TreeGrafter"/>
</dbReference>
<gene>
    <name evidence="7" type="ORF">GCK72_011821</name>
</gene>
<protein>
    <recommendedName>
        <fullName evidence="6">Arp2/3 complex 34 kDa subunit</fullName>
    </recommendedName>
</protein>
<dbReference type="GeneID" id="78775292"/>
<keyword evidence="3 6" id="KW-0963">Cytoplasm</keyword>
<comment type="function">
    <text evidence="6">Functions as actin-binding component of the Arp2/3 complex which is involved in regulation of actin polymerization and together with an activating nucleation-promoting factor (NPF) mediates the formation of branched actin networks.</text>
</comment>
<dbReference type="PANTHER" id="PTHR12058:SF0">
    <property type="entry name" value="ACTIN-RELATED PROTEIN 2_3 COMPLEX SUBUNIT 2"/>
    <property type="match status" value="1"/>
</dbReference>
<dbReference type="GO" id="GO:0051015">
    <property type="term" value="F:actin filament binding"/>
    <property type="evidence" value="ECO:0007669"/>
    <property type="project" value="TreeGrafter"/>
</dbReference>
<evidence type="ECO:0000256" key="1">
    <source>
        <dbReference type="ARBA" id="ARBA00004245"/>
    </source>
</evidence>
<keyword evidence="5 6" id="KW-0206">Cytoskeleton</keyword>
<dbReference type="GO" id="GO:0034314">
    <property type="term" value="P:Arp2/3 complex-mediated actin nucleation"/>
    <property type="evidence" value="ECO:0007669"/>
    <property type="project" value="InterPro"/>
</dbReference>
<dbReference type="PANTHER" id="PTHR12058">
    <property type="entry name" value="ARP2/3 COMPLEX 34 KDA SUBUNIT"/>
    <property type="match status" value="1"/>
</dbReference>
<evidence type="ECO:0000313" key="7">
    <source>
        <dbReference type="EMBL" id="KAF1763555.1"/>
    </source>
</evidence>
<evidence type="ECO:0000256" key="2">
    <source>
        <dbReference type="ARBA" id="ARBA00007192"/>
    </source>
</evidence>
<comment type="caution">
    <text evidence="7">The sequence shown here is derived from an EMBL/GenBank/DDBJ whole genome shotgun (WGS) entry which is preliminary data.</text>
</comment>
<dbReference type="AlphaFoldDB" id="A0A6A5H8Q7"/>
<dbReference type="Pfam" id="PF04045">
    <property type="entry name" value="P34-Arc"/>
    <property type="match status" value="1"/>
</dbReference>
<proteinExistence type="inferred from homology"/>
<dbReference type="SUPFAM" id="SSF69645">
    <property type="entry name" value="Arp2/3 complex subunits"/>
    <property type="match status" value="2"/>
</dbReference>
<dbReference type="Proteomes" id="UP000483820">
    <property type="component" value="Chromosome III"/>
</dbReference>
<comment type="subunit">
    <text evidence="6">Component of the Arp2/3 complex.</text>
</comment>
<comment type="subcellular location">
    <subcellularLocation>
        <location evidence="1 6">Cytoplasm</location>
        <location evidence="1 6">Cytoskeleton</location>
    </subcellularLocation>
</comment>
<dbReference type="RefSeq" id="XP_053588272.1">
    <property type="nucleotide sequence ID" value="XM_053728695.1"/>
</dbReference>
<evidence type="ECO:0000256" key="5">
    <source>
        <dbReference type="ARBA" id="ARBA00023212"/>
    </source>
</evidence>
<dbReference type="KEGG" id="crq:GCK72_011821"/>
<reference evidence="7 8" key="1">
    <citation type="submission" date="2019-12" db="EMBL/GenBank/DDBJ databases">
        <title>Chromosome-level assembly of the Caenorhabditis remanei genome.</title>
        <authorList>
            <person name="Teterina A.A."/>
            <person name="Willis J.H."/>
            <person name="Phillips P.C."/>
        </authorList>
    </citation>
    <scope>NUCLEOTIDE SEQUENCE [LARGE SCALE GENOMIC DNA]</scope>
    <source>
        <strain evidence="7 8">PX506</strain>
        <tissue evidence="7">Whole organism</tissue>
    </source>
</reference>
<dbReference type="GO" id="GO:0030041">
    <property type="term" value="P:actin filament polymerization"/>
    <property type="evidence" value="ECO:0007669"/>
    <property type="project" value="InterPro"/>
</dbReference>
<evidence type="ECO:0000313" key="8">
    <source>
        <dbReference type="Proteomes" id="UP000483820"/>
    </source>
</evidence>
<sequence length="138" mass="15591">MIILEQNNRIIIELLEQKFANAKEGAKPESVNVTFADFDGVLYKMSNPDGVKTRIILLRKIYGGHMRATPESGFNVTLEYDLSALPDNTSELEAGQEGHKRAVINYREDETMYIEAKADRVTVIFSTVFKDAKFSKTL</sequence>
<comment type="similarity">
    <text evidence="2 6">Belongs to the ARPC2 family.</text>
</comment>
<evidence type="ECO:0000256" key="3">
    <source>
        <dbReference type="ARBA" id="ARBA00022490"/>
    </source>
</evidence>
<dbReference type="CTD" id="78775292"/>
<keyword evidence="4 6" id="KW-0009">Actin-binding</keyword>
<organism evidence="7 8">
    <name type="scientific">Caenorhabditis remanei</name>
    <name type="common">Caenorhabditis vulgaris</name>
    <dbReference type="NCBI Taxonomy" id="31234"/>
    <lineage>
        <taxon>Eukaryota</taxon>
        <taxon>Metazoa</taxon>
        <taxon>Ecdysozoa</taxon>
        <taxon>Nematoda</taxon>
        <taxon>Chromadorea</taxon>
        <taxon>Rhabditida</taxon>
        <taxon>Rhabditina</taxon>
        <taxon>Rhabditomorpha</taxon>
        <taxon>Rhabditoidea</taxon>
        <taxon>Rhabditidae</taxon>
        <taxon>Peloderinae</taxon>
        <taxon>Caenorhabditis</taxon>
    </lineage>
</organism>
<accession>A0A6A5H8Q7</accession>
<dbReference type="EMBL" id="WUAV01000003">
    <property type="protein sequence ID" value="KAF1763555.1"/>
    <property type="molecule type" value="Genomic_DNA"/>
</dbReference>
<dbReference type="Gene3D" id="3.30.1460.20">
    <property type="match status" value="2"/>
</dbReference>
<dbReference type="InterPro" id="IPR034666">
    <property type="entry name" value="ARPC2/4"/>
</dbReference>
<evidence type="ECO:0000256" key="4">
    <source>
        <dbReference type="ARBA" id="ARBA00023203"/>
    </source>
</evidence>
<dbReference type="InterPro" id="IPR007188">
    <property type="entry name" value="ARPC2"/>
</dbReference>
<dbReference type="GO" id="GO:0005885">
    <property type="term" value="C:Arp2/3 protein complex"/>
    <property type="evidence" value="ECO:0007669"/>
    <property type="project" value="InterPro"/>
</dbReference>